<protein>
    <submittedName>
        <fullName evidence="2">Uncharacterized protein</fullName>
    </submittedName>
</protein>
<dbReference type="RefSeq" id="YP_002225124.1">
    <property type="nucleotide sequence ID" value="NC_011273.1"/>
</dbReference>
<evidence type="ECO:0000313" key="3">
    <source>
        <dbReference type="Proteomes" id="UP000001849"/>
    </source>
</evidence>
<organism evidence="2 3">
    <name type="scientific">Mycobacterium phage Myrna</name>
    <dbReference type="NCBI Taxonomy" id="546805"/>
    <lineage>
        <taxon>Viruses</taxon>
        <taxon>Duplodnaviria</taxon>
        <taxon>Heunggongvirae</taxon>
        <taxon>Uroviricota</taxon>
        <taxon>Caudoviricetes</taxon>
        <taxon>Ceeclamvirinae</taxon>
        <taxon>Myrnavirus</taxon>
        <taxon>Myrnavirus myrna</taxon>
    </lineage>
</organism>
<gene>
    <name evidence="2" type="primary">247</name>
    <name evidence="2" type="ORF">MYRNA_247</name>
</gene>
<accession>B5LJL7</accession>
<dbReference type="KEGG" id="vg:6920707"/>
<dbReference type="GeneID" id="6920707"/>
<evidence type="ECO:0000256" key="1">
    <source>
        <dbReference type="SAM" id="MobiDB-lite"/>
    </source>
</evidence>
<evidence type="ECO:0000313" key="2">
    <source>
        <dbReference type="EMBL" id="ACH62214.1"/>
    </source>
</evidence>
<name>B5LJL7_9CAUD</name>
<keyword evidence="3" id="KW-1185">Reference proteome</keyword>
<feature type="region of interest" description="Disordered" evidence="1">
    <location>
        <begin position="1"/>
        <end position="23"/>
    </location>
</feature>
<proteinExistence type="predicted"/>
<reference evidence="2 3" key="1">
    <citation type="submission" date="2008-06" db="EMBL/GenBank/DDBJ databases">
        <authorList>
            <person name="Smith A.L."/>
            <person name="Paladin E.C."/>
            <person name="Jacobs-Sera D."/>
            <person name="Hendirx R.W."/>
            <person name="Hatfull G.F."/>
        </authorList>
    </citation>
    <scope>NUCLEOTIDE SEQUENCE [LARGE SCALE GENOMIC DNA]</scope>
</reference>
<dbReference type="Proteomes" id="UP000001849">
    <property type="component" value="Segment"/>
</dbReference>
<dbReference type="EMBL" id="EU826466">
    <property type="protein sequence ID" value="ACH62214.1"/>
    <property type="molecule type" value="Genomic_DNA"/>
</dbReference>
<sequence>MPGKHASALDAESMTVTMDGDPLEPTQIEKARRTVAANVDNAEEAIELMMMLGIHPSQETSVHPLLAPNNLPNPQNRS</sequence>